<accession>A0ACB8A3F7</accession>
<comment type="caution">
    <text evidence="1">The sequence shown here is derived from an EMBL/GenBank/DDBJ whole genome shotgun (WGS) entry which is preliminary data.</text>
</comment>
<sequence length="95" mass="10600">MVTEDELIKFAVTLALLASPAMPGSVVVCCSRIKALFAHFFVPILLDFLSFLLKHAFHSCHCHCSSPIPGCWSVGQIFEGWLRNPHFQAFVIHES</sequence>
<reference evidence="1" key="1">
    <citation type="journal article" date="2021" name="New Phytol.">
        <title>Evolutionary innovations through gain and loss of genes in the ectomycorrhizal Boletales.</title>
        <authorList>
            <person name="Wu G."/>
            <person name="Miyauchi S."/>
            <person name="Morin E."/>
            <person name="Kuo A."/>
            <person name="Drula E."/>
            <person name="Varga T."/>
            <person name="Kohler A."/>
            <person name="Feng B."/>
            <person name="Cao Y."/>
            <person name="Lipzen A."/>
            <person name="Daum C."/>
            <person name="Hundley H."/>
            <person name="Pangilinan J."/>
            <person name="Johnson J."/>
            <person name="Barry K."/>
            <person name="LaButti K."/>
            <person name="Ng V."/>
            <person name="Ahrendt S."/>
            <person name="Min B."/>
            <person name="Choi I.G."/>
            <person name="Park H."/>
            <person name="Plett J.M."/>
            <person name="Magnuson J."/>
            <person name="Spatafora J.W."/>
            <person name="Nagy L.G."/>
            <person name="Henrissat B."/>
            <person name="Grigoriev I.V."/>
            <person name="Yang Z.L."/>
            <person name="Xu J."/>
            <person name="Martin F.M."/>
        </authorList>
    </citation>
    <scope>NUCLEOTIDE SEQUENCE</scope>
    <source>
        <strain evidence="1">ATCC 28755</strain>
    </source>
</reference>
<dbReference type="EMBL" id="MU267860">
    <property type="protein sequence ID" value="KAH7907911.1"/>
    <property type="molecule type" value="Genomic_DNA"/>
</dbReference>
<proteinExistence type="predicted"/>
<name>A0ACB8A3F7_9AGAM</name>
<gene>
    <name evidence="1" type="ORF">BJ138DRAFT_425352</name>
</gene>
<protein>
    <submittedName>
        <fullName evidence="1">Uncharacterized protein</fullName>
    </submittedName>
</protein>
<evidence type="ECO:0000313" key="1">
    <source>
        <dbReference type="EMBL" id="KAH7907911.1"/>
    </source>
</evidence>
<evidence type="ECO:0000313" key="2">
    <source>
        <dbReference type="Proteomes" id="UP000790377"/>
    </source>
</evidence>
<dbReference type="Proteomes" id="UP000790377">
    <property type="component" value="Unassembled WGS sequence"/>
</dbReference>
<organism evidence="1 2">
    <name type="scientific">Hygrophoropsis aurantiaca</name>
    <dbReference type="NCBI Taxonomy" id="72124"/>
    <lineage>
        <taxon>Eukaryota</taxon>
        <taxon>Fungi</taxon>
        <taxon>Dikarya</taxon>
        <taxon>Basidiomycota</taxon>
        <taxon>Agaricomycotina</taxon>
        <taxon>Agaricomycetes</taxon>
        <taxon>Agaricomycetidae</taxon>
        <taxon>Boletales</taxon>
        <taxon>Coniophorineae</taxon>
        <taxon>Hygrophoropsidaceae</taxon>
        <taxon>Hygrophoropsis</taxon>
    </lineage>
</organism>
<keyword evidence="2" id="KW-1185">Reference proteome</keyword>